<protein>
    <recommendedName>
        <fullName evidence="4">Transmembrane protein</fullName>
    </recommendedName>
</protein>
<feature type="transmembrane region" description="Helical" evidence="2">
    <location>
        <begin position="91"/>
        <end position="109"/>
    </location>
</feature>
<feature type="compositionally biased region" description="Acidic residues" evidence="1">
    <location>
        <begin position="68"/>
        <end position="81"/>
    </location>
</feature>
<evidence type="ECO:0000256" key="2">
    <source>
        <dbReference type="SAM" id="Phobius"/>
    </source>
</evidence>
<keyword evidence="2" id="KW-1133">Transmembrane helix</keyword>
<proteinExistence type="predicted"/>
<feature type="region of interest" description="Disordered" evidence="1">
    <location>
        <begin position="21"/>
        <end position="85"/>
    </location>
</feature>
<reference evidence="3" key="1">
    <citation type="journal article" date="2019" name="MBio">
        <title>Virus Genomes from Deep Sea Sediments Expand the Ocean Megavirome and Support Independent Origins of Viral Gigantism.</title>
        <authorList>
            <person name="Backstrom D."/>
            <person name="Yutin N."/>
            <person name="Jorgensen S.L."/>
            <person name="Dharamshi J."/>
            <person name="Homa F."/>
            <person name="Zaremba-Niedwiedzka K."/>
            <person name="Spang A."/>
            <person name="Wolf Y.I."/>
            <person name="Koonin E.V."/>
            <person name="Ettema T.J."/>
        </authorList>
    </citation>
    <scope>NUCLEOTIDE SEQUENCE</scope>
</reference>
<keyword evidence="2" id="KW-0812">Transmembrane</keyword>
<name>A0A481YWS1_9VIRU</name>
<sequence>MSNDYTFISDLNGGNNMNQAYPNPAGMPMQGGGMPMQGGGMPMQGGGMPGPDQFDVFRKYLAGSVDDSNSDSDSDSDSDSENNEKGSNWQHYYGIMMLMLLVVILYYVFKIRKELTGMYEEA</sequence>
<evidence type="ECO:0008006" key="4">
    <source>
        <dbReference type="Google" id="ProtNLM"/>
    </source>
</evidence>
<dbReference type="EMBL" id="MK500353">
    <property type="protein sequence ID" value="QBK87470.1"/>
    <property type="molecule type" value="Genomic_DNA"/>
</dbReference>
<evidence type="ECO:0000256" key="1">
    <source>
        <dbReference type="SAM" id="MobiDB-lite"/>
    </source>
</evidence>
<accession>A0A481YWS1</accession>
<evidence type="ECO:0000313" key="3">
    <source>
        <dbReference type="EMBL" id="QBK87470.1"/>
    </source>
</evidence>
<keyword evidence="2" id="KW-0472">Membrane</keyword>
<feature type="compositionally biased region" description="Gly residues" evidence="1">
    <location>
        <begin position="29"/>
        <end position="49"/>
    </location>
</feature>
<gene>
    <name evidence="3" type="ORF">LCMAC201_03800</name>
</gene>
<organism evidence="3">
    <name type="scientific">Marseillevirus LCMAC201</name>
    <dbReference type="NCBI Taxonomy" id="2506605"/>
    <lineage>
        <taxon>Viruses</taxon>
        <taxon>Varidnaviria</taxon>
        <taxon>Bamfordvirae</taxon>
        <taxon>Nucleocytoviricota</taxon>
        <taxon>Megaviricetes</taxon>
        <taxon>Pimascovirales</taxon>
        <taxon>Pimascovirales incertae sedis</taxon>
        <taxon>Marseilleviridae</taxon>
    </lineage>
</organism>